<evidence type="ECO:0000256" key="8">
    <source>
        <dbReference type="ARBA" id="ARBA00023139"/>
    </source>
</evidence>
<dbReference type="InterPro" id="IPR013808">
    <property type="entry name" value="Transglutaminase_AS"/>
</dbReference>
<evidence type="ECO:0000256" key="19">
    <source>
        <dbReference type="SAM" id="MobiDB-lite"/>
    </source>
</evidence>
<comment type="function">
    <text evidence="18">Catalyzes the cross-linking of proteins and the conjugation of polyamines to proteins. Responsible for cross-linking epidermal proteins during formation of the stratum corneum. Involved in cell proliferation.</text>
</comment>
<dbReference type="InterPro" id="IPR036985">
    <property type="entry name" value="Transglutaminase-like_sf"/>
</dbReference>
<dbReference type="PANTHER" id="PTHR11590:SF49">
    <property type="entry name" value="PROTEIN-GLUTAMINE GAMMA-GLUTAMYLTRANSFERASE K"/>
    <property type="match status" value="1"/>
</dbReference>
<dbReference type="InterPro" id="IPR038765">
    <property type="entry name" value="Papain-like_cys_pep_sf"/>
</dbReference>
<evidence type="ECO:0000256" key="16">
    <source>
        <dbReference type="ARBA" id="ARBA00041726"/>
    </source>
</evidence>
<proteinExistence type="inferred from homology"/>
<keyword evidence="4" id="KW-0597">Phosphoprotein</keyword>
<organism evidence="21 22">
    <name type="scientific">Phrynocephalus forsythii</name>
    <dbReference type="NCBI Taxonomy" id="171643"/>
    <lineage>
        <taxon>Eukaryota</taxon>
        <taxon>Metazoa</taxon>
        <taxon>Chordata</taxon>
        <taxon>Craniata</taxon>
        <taxon>Vertebrata</taxon>
        <taxon>Euteleostomi</taxon>
        <taxon>Lepidosauria</taxon>
        <taxon>Squamata</taxon>
        <taxon>Bifurcata</taxon>
        <taxon>Unidentata</taxon>
        <taxon>Episquamata</taxon>
        <taxon>Toxicofera</taxon>
        <taxon>Iguania</taxon>
        <taxon>Acrodonta</taxon>
        <taxon>Agamidae</taxon>
        <taxon>Agaminae</taxon>
        <taxon>Phrynocephalus</taxon>
    </lineage>
</organism>
<evidence type="ECO:0000256" key="7">
    <source>
        <dbReference type="ARBA" id="ARBA00022837"/>
    </source>
</evidence>
<comment type="caution">
    <text evidence="21">The sequence shown here is derived from an EMBL/GenBank/DDBJ whole genome shotgun (WGS) entry which is preliminary data.</text>
</comment>
<feature type="compositionally biased region" description="Basic and acidic residues" evidence="19">
    <location>
        <begin position="1"/>
        <end position="10"/>
    </location>
</feature>
<dbReference type="PANTHER" id="PTHR11590">
    <property type="entry name" value="PROTEIN-GLUTAMINE GAMMA-GLUTAMYLTRANSFERASE"/>
    <property type="match status" value="1"/>
</dbReference>
<reference evidence="21" key="1">
    <citation type="journal article" date="2023" name="DNA Res.">
        <title>Chromosome-level genome assembly of Phrynocephalus forsythii using third-generation DNA sequencing and Hi-C analysis.</title>
        <authorList>
            <person name="Qi Y."/>
            <person name="Zhao W."/>
            <person name="Zhao Y."/>
            <person name="Niu C."/>
            <person name="Cao S."/>
            <person name="Zhang Y."/>
        </authorList>
    </citation>
    <scope>NUCLEOTIDE SEQUENCE</scope>
    <source>
        <tissue evidence="21">Muscle</tissue>
    </source>
</reference>
<dbReference type="InterPro" id="IPR001102">
    <property type="entry name" value="Transglutaminase_N"/>
</dbReference>
<feature type="domain" description="Transglutaminase-like" evidence="20">
    <location>
        <begin position="336"/>
        <end position="429"/>
    </location>
</feature>
<keyword evidence="7" id="KW-0106">Calcium</keyword>
<evidence type="ECO:0000313" key="22">
    <source>
        <dbReference type="Proteomes" id="UP001142489"/>
    </source>
</evidence>
<dbReference type="Gene3D" id="2.60.40.10">
    <property type="entry name" value="Immunoglobulins"/>
    <property type="match status" value="1"/>
</dbReference>
<dbReference type="InterPro" id="IPR014756">
    <property type="entry name" value="Ig_E-set"/>
</dbReference>
<dbReference type="SUPFAM" id="SSF54001">
    <property type="entry name" value="Cysteine proteinases"/>
    <property type="match status" value="1"/>
</dbReference>
<evidence type="ECO:0000256" key="1">
    <source>
        <dbReference type="ARBA" id="ARBA00001913"/>
    </source>
</evidence>
<dbReference type="Pfam" id="PF00868">
    <property type="entry name" value="Transglut_N"/>
    <property type="match status" value="1"/>
</dbReference>
<dbReference type="InterPro" id="IPR013783">
    <property type="entry name" value="Ig-like_fold"/>
</dbReference>
<dbReference type="GO" id="GO:0016020">
    <property type="term" value="C:membrane"/>
    <property type="evidence" value="ECO:0007669"/>
    <property type="project" value="UniProtKB-SubCell"/>
</dbReference>
<dbReference type="PROSITE" id="PS00547">
    <property type="entry name" value="TRANSGLUTAMINASES"/>
    <property type="match status" value="1"/>
</dbReference>
<dbReference type="GO" id="GO:0031424">
    <property type="term" value="P:keratinization"/>
    <property type="evidence" value="ECO:0007669"/>
    <property type="project" value="UniProtKB-KW"/>
</dbReference>
<evidence type="ECO:0000256" key="6">
    <source>
        <dbReference type="ARBA" id="ARBA00022723"/>
    </source>
</evidence>
<dbReference type="EC" id="2.3.2.13" evidence="12"/>
<evidence type="ECO:0000256" key="13">
    <source>
        <dbReference type="ARBA" id="ARBA00038573"/>
    </source>
</evidence>
<keyword evidence="5" id="KW-0808">Transferase</keyword>
<evidence type="ECO:0000256" key="18">
    <source>
        <dbReference type="ARBA" id="ARBA00045815"/>
    </source>
</evidence>
<dbReference type="FunFam" id="2.60.40.10:FF:001143">
    <property type="entry name" value="Protein-glutamine gamma-glutamyltransferase K"/>
    <property type="match status" value="1"/>
</dbReference>
<accession>A0A9Q1AV90</accession>
<name>A0A9Q1AV90_9SAUR</name>
<keyword evidence="6" id="KW-0479">Metal-binding</keyword>
<dbReference type="InterPro" id="IPR050779">
    <property type="entry name" value="Transglutaminase"/>
</dbReference>
<gene>
    <name evidence="21" type="ORF">JRQ81_004440</name>
</gene>
<feature type="compositionally biased region" description="Basic and acidic residues" evidence="19">
    <location>
        <begin position="630"/>
        <end position="641"/>
    </location>
</feature>
<evidence type="ECO:0000256" key="2">
    <source>
        <dbReference type="ARBA" id="ARBA00004635"/>
    </source>
</evidence>
<dbReference type="Proteomes" id="UP001142489">
    <property type="component" value="Unassembled WGS sequence"/>
</dbReference>
<dbReference type="SUPFAM" id="SSF81296">
    <property type="entry name" value="E set domains"/>
    <property type="match status" value="1"/>
</dbReference>
<dbReference type="Pfam" id="PF01841">
    <property type="entry name" value="Transglut_core"/>
    <property type="match status" value="1"/>
</dbReference>
<dbReference type="EMBL" id="JAPFRF010000012">
    <property type="protein sequence ID" value="KAJ7313166.1"/>
    <property type="molecule type" value="Genomic_DNA"/>
</dbReference>
<evidence type="ECO:0000256" key="4">
    <source>
        <dbReference type="ARBA" id="ARBA00022553"/>
    </source>
</evidence>
<evidence type="ECO:0000256" key="10">
    <source>
        <dbReference type="ARBA" id="ARBA00023288"/>
    </source>
</evidence>
<protein>
    <recommendedName>
        <fullName evidence="14">Protein-glutamine gamma-glutamyltransferase K</fullName>
        <ecNumber evidence="12">2.3.2.13</ecNumber>
    </recommendedName>
    <alternativeName>
        <fullName evidence="17">Epidermal TGase</fullName>
    </alternativeName>
    <alternativeName>
        <fullName evidence="16">Transglutaminase K</fullName>
    </alternativeName>
    <alternativeName>
        <fullName evidence="15">Transglutaminase-1</fullName>
    </alternativeName>
</protein>
<dbReference type="InterPro" id="IPR002931">
    <property type="entry name" value="Transglutaminase-like"/>
</dbReference>
<comment type="cofactor">
    <cofactor evidence="1">
        <name>Ca(2+)</name>
        <dbReference type="ChEBI" id="CHEBI:29108"/>
    </cofactor>
</comment>
<dbReference type="OrthoDB" id="437511at2759"/>
<evidence type="ECO:0000313" key="21">
    <source>
        <dbReference type="EMBL" id="KAJ7313166.1"/>
    </source>
</evidence>
<keyword evidence="22" id="KW-1185">Reference proteome</keyword>
<dbReference type="Gene3D" id="3.90.260.10">
    <property type="entry name" value="Transglutaminase-like"/>
    <property type="match status" value="1"/>
</dbReference>
<comment type="similarity">
    <text evidence="3">Belongs to the transglutaminase superfamily. Transglutaminase family.</text>
</comment>
<evidence type="ECO:0000256" key="14">
    <source>
        <dbReference type="ARBA" id="ARBA00040559"/>
    </source>
</evidence>
<evidence type="ECO:0000259" key="20">
    <source>
        <dbReference type="SMART" id="SM00460"/>
    </source>
</evidence>
<evidence type="ECO:0000256" key="9">
    <source>
        <dbReference type="ARBA" id="ARBA00023249"/>
    </source>
</evidence>
<feature type="region of interest" description="Disordered" evidence="19">
    <location>
        <begin position="1"/>
        <end position="31"/>
    </location>
</feature>
<evidence type="ECO:0000256" key="12">
    <source>
        <dbReference type="ARBA" id="ARBA00024222"/>
    </source>
</evidence>
<comment type="subunit">
    <text evidence="13">Interacts with PLAAT4.</text>
</comment>
<dbReference type="AlphaFoldDB" id="A0A9Q1AV90"/>
<dbReference type="GO" id="GO:0003810">
    <property type="term" value="F:protein-glutamine gamma-glutamyltransferase activity"/>
    <property type="evidence" value="ECO:0007669"/>
    <property type="project" value="UniProtKB-EC"/>
</dbReference>
<keyword evidence="11" id="KW-0012">Acyltransferase</keyword>
<evidence type="ECO:0000256" key="15">
    <source>
        <dbReference type="ARBA" id="ARBA00041651"/>
    </source>
</evidence>
<dbReference type="SMART" id="SM00460">
    <property type="entry name" value="TGc"/>
    <property type="match status" value="1"/>
</dbReference>
<comment type="subcellular location">
    <subcellularLocation>
        <location evidence="2">Membrane</location>
        <topology evidence="2">Lipid-anchor</topology>
    </subcellularLocation>
</comment>
<evidence type="ECO:0000256" key="3">
    <source>
        <dbReference type="ARBA" id="ARBA00005968"/>
    </source>
</evidence>
<sequence length="641" mass="71778">MPAPDPRGDVGRWANVSYRVRQPDQPDSTPRRKKRWFYKCCSCCSRQADGGDWGPAPGEVPGARRREPVIREGMLVVSGIDLMGSRSSKNRRNHHTDEYEYDNLIIRRGQPFDMKLQFRQDYEPENHRVCLEFVTGSNPQVSKGTHILVPVGSSLPGLGWSAEVTDMGTNTMCLRVSTSPSALIGKYQFSVKTRSKAGEYQAPFDPRYEIYILFNPWCSEDSVHLPQKDLLEEYVLNESGRIYYGTESQIGERTWNYAQFDHGVLDACLYMLDRRGMPHASRGDPVMVSRVVSAMVNSLDDNGVLVGNWTGDYSRGTNPSAWVGSRDILLKYHKTGYPVLYGQCWVFAGVVTTVLRCLGIATRTVTNYNSAHDTDVSLTMDIYFDENMKPIENLNADSVWNFHVWNDCWMKRPDLPAGFDGWQVVDATPQESSSGIFCCGPCSVEAIKNGLVYLKYDASFCFAEVNSDKVYWQRQSDGTFKIVYVEEKAIGHLISTKAVGSHERQDITDLYKHPEGSEAERNAVETAAKYGTKAHIYKNKEWGDDISVSVETGRGLHGPRHLLAGHLEEPERYASQRLPQPFCGRHVLHGRDRQQLQAGTEGGPGACRWSPSRSHGGLLPGIQAPLGGPGRHEAQHLGKSV</sequence>
<dbReference type="GO" id="GO:0046872">
    <property type="term" value="F:metal ion binding"/>
    <property type="evidence" value="ECO:0007669"/>
    <property type="project" value="UniProtKB-KW"/>
</dbReference>
<keyword evidence="8" id="KW-0564">Palmitate</keyword>
<evidence type="ECO:0000256" key="11">
    <source>
        <dbReference type="ARBA" id="ARBA00023315"/>
    </source>
</evidence>
<dbReference type="FunFam" id="3.90.260.10:FF:000001">
    <property type="entry name" value="Protein-glutamine gamma-glutamyltransferase 2"/>
    <property type="match status" value="1"/>
</dbReference>
<keyword evidence="9" id="KW-0417">Keratinization</keyword>
<keyword evidence="10" id="KW-0449">Lipoprotein</keyword>
<evidence type="ECO:0000256" key="17">
    <source>
        <dbReference type="ARBA" id="ARBA00043229"/>
    </source>
</evidence>
<evidence type="ECO:0000256" key="5">
    <source>
        <dbReference type="ARBA" id="ARBA00022679"/>
    </source>
</evidence>
<feature type="region of interest" description="Disordered" evidence="19">
    <location>
        <begin position="595"/>
        <end position="641"/>
    </location>
</feature>